<organism evidence="1">
    <name type="scientific">marine sediment metagenome</name>
    <dbReference type="NCBI Taxonomy" id="412755"/>
    <lineage>
        <taxon>unclassified sequences</taxon>
        <taxon>metagenomes</taxon>
        <taxon>ecological metagenomes</taxon>
    </lineage>
</organism>
<comment type="caution">
    <text evidence="1">The sequence shown here is derived from an EMBL/GenBank/DDBJ whole genome shotgun (WGS) entry which is preliminary data.</text>
</comment>
<feature type="non-terminal residue" evidence="1">
    <location>
        <position position="1"/>
    </location>
</feature>
<sequence>IILLNATKMGRGVFILSTKPDFLFLDNRSE</sequence>
<dbReference type="EMBL" id="BARU01049406">
    <property type="protein sequence ID" value="GAH93049.1"/>
    <property type="molecule type" value="Genomic_DNA"/>
</dbReference>
<reference evidence="1" key="1">
    <citation type="journal article" date="2014" name="Front. Microbiol.">
        <title>High frequency of phylogenetically diverse reductive dehalogenase-homologous genes in deep subseafloor sedimentary metagenomes.</title>
        <authorList>
            <person name="Kawai M."/>
            <person name="Futagami T."/>
            <person name="Toyoda A."/>
            <person name="Takaki Y."/>
            <person name="Nishi S."/>
            <person name="Hori S."/>
            <person name="Arai W."/>
            <person name="Tsubouchi T."/>
            <person name="Morono Y."/>
            <person name="Uchiyama I."/>
            <person name="Ito T."/>
            <person name="Fujiyama A."/>
            <person name="Inagaki F."/>
            <person name="Takami H."/>
        </authorList>
    </citation>
    <scope>NUCLEOTIDE SEQUENCE</scope>
    <source>
        <strain evidence="1">Expedition CK06-06</strain>
    </source>
</reference>
<dbReference type="AlphaFoldDB" id="X1KSB5"/>
<evidence type="ECO:0000313" key="1">
    <source>
        <dbReference type="EMBL" id="GAH93049.1"/>
    </source>
</evidence>
<accession>X1KSB5</accession>
<protein>
    <submittedName>
        <fullName evidence="1">Uncharacterized protein</fullName>
    </submittedName>
</protein>
<proteinExistence type="predicted"/>
<name>X1KSB5_9ZZZZ</name>
<gene>
    <name evidence="1" type="ORF">S03H2_72756</name>
</gene>